<protein>
    <submittedName>
        <fullName evidence="1">Uncharacterized protein</fullName>
    </submittedName>
</protein>
<dbReference type="AlphaFoldDB" id="A0A4Z1GSI4"/>
<gene>
    <name evidence="1" type="ORF">BHYA_0080g00280</name>
</gene>
<dbReference type="EMBL" id="PQXK01000080">
    <property type="protein sequence ID" value="TGO38180.1"/>
    <property type="molecule type" value="Genomic_DNA"/>
</dbReference>
<comment type="caution">
    <text evidence="1">The sequence shown here is derived from an EMBL/GenBank/DDBJ whole genome shotgun (WGS) entry which is preliminary data.</text>
</comment>
<proteinExistence type="predicted"/>
<evidence type="ECO:0000313" key="1">
    <source>
        <dbReference type="EMBL" id="TGO38180.1"/>
    </source>
</evidence>
<accession>A0A4Z1GSI4</accession>
<name>A0A4Z1GSI4_9HELO</name>
<sequence>MENAVFWQIKLELFFQISSRVGSFMVFLIILRLRNAFKVVGGYLASARNSTPASGYKLRFLFLPTLTS</sequence>
<keyword evidence="2" id="KW-1185">Reference proteome</keyword>
<reference evidence="1 2" key="1">
    <citation type="submission" date="2017-12" db="EMBL/GenBank/DDBJ databases">
        <title>Comparative genomics of Botrytis spp.</title>
        <authorList>
            <person name="Valero-Jimenez C.A."/>
            <person name="Tapia P."/>
            <person name="Veloso J."/>
            <person name="Silva-Moreno E."/>
            <person name="Staats M."/>
            <person name="Valdes J.H."/>
            <person name="Van Kan J.A.L."/>
        </authorList>
    </citation>
    <scope>NUCLEOTIDE SEQUENCE [LARGE SCALE GENOMIC DNA]</scope>
    <source>
        <strain evidence="1 2">Bh0001</strain>
    </source>
</reference>
<evidence type="ECO:0000313" key="2">
    <source>
        <dbReference type="Proteomes" id="UP000297814"/>
    </source>
</evidence>
<dbReference type="Proteomes" id="UP000297814">
    <property type="component" value="Unassembled WGS sequence"/>
</dbReference>
<organism evidence="1 2">
    <name type="scientific">Botrytis hyacinthi</name>
    <dbReference type="NCBI Taxonomy" id="278943"/>
    <lineage>
        <taxon>Eukaryota</taxon>
        <taxon>Fungi</taxon>
        <taxon>Dikarya</taxon>
        <taxon>Ascomycota</taxon>
        <taxon>Pezizomycotina</taxon>
        <taxon>Leotiomycetes</taxon>
        <taxon>Helotiales</taxon>
        <taxon>Sclerotiniaceae</taxon>
        <taxon>Botrytis</taxon>
    </lineage>
</organism>